<dbReference type="EMBL" id="AP024272">
    <property type="protein sequence ID" value="BCP67626.1"/>
    <property type="molecule type" value="Genomic_DNA"/>
</dbReference>
<keyword evidence="2" id="KW-0677">Repeat</keyword>
<gene>
    <name evidence="3" type="ORF">TthHB5018_c25600</name>
</gene>
<reference evidence="4" key="1">
    <citation type="submission" date="2021-01" db="EMBL/GenBank/DDBJ databases">
        <title>Complete Genome Sequence of Thermus thermophilus Strain HB5018, Isolated from Mine Onsen Hot Spring.</title>
        <authorList>
            <person name="Miyazaki K."/>
            <person name="Moriya T."/>
            <person name="Nemoto N."/>
            <person name="Oshima T."/>
            <person name="Yura K."/>
            <person name="Bessho Y."/>
        </authorList>
    </citation>
    <scope>NUCLEOTIDE SEQUENCE [LARGE SCALE GENOMIC DNA]</scope>
    <source>
        <strain evidence="4">HB5018</strain>
        <plasmid evidence="4">pHB5018c</plasmid>
    </source>
</reference>
<keyword evidence="3" id="KW-0614">Plasmid</keyword>
<evidence type="ECO:0000313" key="3">
    <source>
        <dbReference type="EMBL" id="BCP67626.1"/>
    </source>
</evidence>
<dbReference type="SUPFAM" id="SSF51161">
    <property type="entry name" value="Trimeric LpxA-like enzymes"/>
    <property type="match status" value="1"/>
</dbReference>
<name>A0A7R7YKM5_THETH</name>
<geneLocation type="plasmid" evidence="3 4">
    <name>pHB5018c</name>
</geneLocation>
<evidence type="ECO:0000256" key="1">
    <source>
        <dbReference type="ARBA" id="ARBA00022679"/>
    </source>
</evidence>
<dbReference type="PANTHER" id="PTHR13061:SF29">
    <property type="entry name" value="GAMMA CARBONIC ANHYDRASE-LIKE 1, MITOCHONDRIAL-RELATED"/>
    <property type="match status" value="1"/>
</dbReference>
<dbReference type="InterPro" id="IPR018357">
    <property type="entry name" value="Hexapep_transf_CS"/>
</dbReference>
<dbReference type="AlphaFoldDB" id="A0A7R7YKM5"/>
<dbReference type="CDD" id="cd04645">
    <property type="entry name" value="LbH_gamma_CA_like"/>
    <property type="match status" value="1"/>
</dbReference>
<dbReference type="PROSITE" id="PS00101">
    <property type="entry name" value="HEXAPEP_TRANSFERASES"/>
    <property type="match status" value="1"/>
</dbReference>
<organism evidence="3 4">
    <name type="scientific">Thermus thermophilus</name>
    <dbReference type="NCBI Taxonomy" id="274"/>
    <lineage>
        <taxon>Bacteria</taxon>
        <taxon>Thermotogati</taxon>
        <taxon>Deinococcota</taxon>
        <taxon>Deinococci</taxon>
        <taxon>Thermales</taxon>
        <taxon>Thermaceae</taxon>
        <taxon>Thermus</taxon>
    </lineage>
</organism>
<proteinExistence type="predicted"/>
<dbReference type="GO" id="GO:0016740">
    <property type="term" value="F:transferase activity"/>
    <property type="evidence" value="ECO:0007669"/>
    <property type="project" value="UniProtKB-KW"/>
</dbReference>
<protein>
    <recommendedName>
        <fullName evidence="5">Gamma carbonic anhydrase family protein</fullName>
    </recommendedName>
</protein>
<dbReference type="Gene3D" id="2.160.10.10">
    <property type="entry name" value="Hexapeptide repeat proteins"/>
    <property type="match status" value="1"/>
</dbReference>
<sequence>MAFLVAFEGKEPRIHPTAFLAPTATLIGDVVVEEGASVWFGAVLRADFDQIVVGPGSCVQDNAVIHTAEGLPTLIGPSVTVAHLAYLEGCTVEEGALIGVGALVLQRARIGPRAVVAAGSVVLEGVVVPPQTLVAGVPARPKKTLSGSSATWAEMAAREYQALSRRYLKHARWTGNEDT</sequence>
<evidence type="ECO:0000256" key="2">
    <source>
        <dbReference type="ARBA" id="ARBA00022737"/>
    </source>
</evidence>
<dbReference type="InterPro" id="IPR011004">
    <property type="entry name" value="Trimer_LpxA-like_sf"/>
</dbReference>
<dbReference type="PANTHER" id="PTHR13061">
    <property type="entry name" value="DYNACTIN SUBUNIT P25"/>
    <property type="match status" value="1"/>
</dbReference>
<evidence type="ECO:0008006" key="5">
    <source>
        <dbReference type="Google" id="ProtNLM"/>
    </source>
</evidence>
<dbReference type="Proteomes" id="UP000596099">
    <property type="component" value="Plasmid pHB5018c"/>
</dbReference>
<keyword evidence="1" id="KW-0808">Transferase</keyword>
<dbReference type="InterPro" id="IPR050484">
    <property type="entry name" value="Transf_Hexapept/Carb_Anhydrase"/>
</dbReference>
<evidence type="ECO:0000313" key="4">
    <source>
        <dbReference type="Proteomes" id="UP000596099"/>
    </source>
</evidence>
<accession>A0A7R7YKM5</accession>
<dbReference type="InterPro" id="IPR047324">
    <property type="entry name" value="LbH_gamma_CA-like"/>
</dbReference>